<evidence type="ECO:0000256" key="5">
    <source>
        <dbReference type="ARBA" id="ARBA00023136"/>
    </source>
</evidence>
<evidence type="ECO:0000256" key="6">
    <source>
        <dbReference type="SAM" id="Phobius"/>
    </source>
</evidence>
<sequence length="362" mass="36740">MTTETPAPDARTTASEAGVMPVVARAGAGVPAWAVVLAICALGLVLFVALDARRRALTAPAVRPAASDDLPAAPPAPLYVPPEPAPPVVYPVPVTAPPPPAPAPMPRPNPAPSITYIQQPAPPAPALPTLPPARIATEPGLVIDNTAPAAAAAQSAGAANGAGPGGQAGQSSGVAGARASAGVLANRATTVPQGTLIPAVLETALDSTRPGLARAIVSRDIRGFDGSRILVPRGSRLIGEYGSQIEGGQNRMLVNWIRLIRPDGATVAIGSPAADTLGRGGIRASVNSHFFERFAGAILQSALDVGVNLASRSVDSSVLILPGTQSFRPQPTQIRPTLRVKAATSISIFVARDLDFTSVEAR</sequence>
<organism evidence="7">
    <name type="scientific">Sphingomonas psychrotolerans</name>
    <dbReference type="NCBI Taxonomy" id="1327635"/>
    <lineage>
        <taxon>Bacteria</taxon>
        <taxon>Pseudomonadati</taxon>
        <taxon>Pseudomonadota</taxon>
        <taxon>Alphaproteobacteria</taxon>
        <taxon>Sphingomonadales</taxon>
        <taxon>Sphingomonadaceae</taxon>
        <taxon>Sphingomonas</taxon>
    </lineage>
</organism>
<keyword evidence="4 6" id="KW-1133">Transmembrane helix</keyword>
<evidence type="ECO:0000313" key="7">
    <source>
        <dbReference type="EMBL" id="MDT8760294.1"/>
    </source>
</evidence>
<accession>A0ABU3N700</accession>
<dbReference type="Pfam" id="PF03743">
    <property type="entry name" value="TrbI"/>
    <property type="match status" value="1"/>
</dbReference>
<dbReference type="CDD" id="cd16429">
    <property type="entry name" value="VirB10"/>
    <property type="match status" value="1"/>
</dbReference>
<gene>
    <name evidence="7" type="ORF">MZO42_16455</name>
</gene>
<keyword evidence="3 6" id="KW-0812">Transmembrane</keyword>
<evidence type="ECO:0000256" key="1">
    <source>
        <dbReference type="ARBA" id="ARBA00004167"/>
    </source>
</evidence>
<feature type="transmembrane region" description="Helical" evidence="6">
    <location>
        <begin position="30"/>
        <end position="50"/>
    </location>
</feature>
<dbReference type="EMBL" id="JALMLT010000004">
    <property type="protein sequence ID" value="MDT8760294.1"/>
    <property type="molecule type" value="Genomic_DNA"/>
</dbReference>
<dbReference type="InterPro" id="IPR005498">
    <property type="entry name" value="T4SS_VirB10/TraB/TrbI"/>
</dbReference>
<evidence type="ECO:0000256" key="2">
    <source>
        <dbReference type="ARBA" id="ARBA00010265"/>
    </source>
</evidence>
<evidence type="ECO:0000256" key="3">
    <source>
        <dbReference type="ARBA" id="ARBA00022692"/>
    </source>
</evidence>
<proteinExistence type="inferred from homology"/>
<protein>
    <submittedName>
        <fullName evidence="7">Conjugal transfer protein TrbI</fullName>
    </submittedName>
</protein>
<dbReference type="InterPro" id="IPR042217">
    <property type="entry name" value="T4SS_VirB10/TrbI"/>
</dbReference>
<name>A0ABU3N700_9SPHN</name>
<comment type="caution">
    <text evidence="7">The sequence shown here is derived from an EMBL/GenBank/DDBJ whole genome shotgun (WGS) entry which is preliminary data.</text>
</comment>
<comment type="similarity">
    <text evidence="2">Belongs to the TrbI/VirB10 family.</text>
</comment>
<comment type="subcellular location">
    <subcellularLocation>
        <location evidence="1">Membrane</location>
        <topology evidence="1">Single-pass membrane protein</topology>
    </subcellularLocation>
</comment>
<reference evidence="7" key="1">
    <citation type="submission" date="2022-04" db="EMBL/GenBank/DDBJ databases">
        <title>Tomato heritable bacteria conferring resistance against bacterial wilt.</title>
        <authorList>
            <person name="Yin J."/>
        </authorList>
    </citation>
    <scope>NUCLEOTIDE SEQUENCE</scope>
    <source>
        <strain evidence="7">Cra20</strain>
    </source>
</reference>
<evidence type="ECO:0000256" key="4">
    <source>
        <dbReference type="ARBA" id="ARBA00022989"/>
    </source>
</evidence>
<dbReference type="Gene3D" id="2.40.128.260">
    <property type="entry name" value="Type IV secretion system, VirB10/TraB/TrbI"/>
    <property type="match status" value="1"/>
</dbReference>
<keyword evidence="5 6" id="KW-0472">Membrane</keyword>